<proteinExistence type="predicted"/>
<dbReference type="Pfam" id="PF02517">
    <property type="entry name" value="Rce1-like"/>
    <property type="match status" value="1"/>
</dbReference>
<dbReference type="GO" id="GO:0008237">
    <property type="term" value="F:metallopeptidase activity"/>
    <property type="evidence" value="ECO:0007669"/>
    <property type="project" value="UniProtKB-KW"/>
</dbReference>
<feature type="transmembrane region" description="Helical" evidence="2">
    <location>
        <begin position="160"/>
        <end position="185"/>
    </location>
</feature>
<evidence type="ECO:0000313" key="4">
    <source>
        <dbReference type="EMBL" id="MBZ2198692.1"/>
    </source>
</evidence>
<feature type="transmembrane region" description="Helical" evidence="2">
    <location>
        <begin position="77"/>
        <end position="99"/>
    </location>
</feature>
<feature type="domain" description="CAAX prenyl protease 2/Lysostaphin resistance protein A-like" evidence="3">
    <location>
        <begin position="159"/>
        <end position="253"/>
    </location>
</feature>
<sequence length="273" mass="29752">MATQGEPSTPSLTAPPPSAKARSRRLTVEIWIVMGLSLGRSGVYAVVNILDRLTRGPLGDQTATLNPPLSERPYWDLLYQVLSLTFALVPVALALYLLSDTGRNPFRRIGLDLSRPGRDFGWGLALGAIIGIPGLGLYLAGRAVGITVSVQASALDPYWWSVPILILAALKNGVLEEVLVVGYLFERLREKRWRLWSIIVVSALIRGSYHLYQGWGPFFGNVIMGVIFGLFYCSKWGRRRVAPLVIAHTLIDIVGFVGYALLPAAALTALGLA</sequence>
<reference evidence="4 5" key="1">
    <citation type="submission" date="2021-04" db="EMBL/GenBank/DDBJ databases">
        <title>Ruania sp. nov., isolated from sandy soil of mangrove forest.</title>
        <authorList>
            <person name="Ge X."/>
            <person name="Huang R."/>
            <person name="Liu W."/>
        </authorList>
    </citation>
    <scope>NUCLEOTIDE SEQUENCE [LARGE SCALE GENOMIC DNA]</scope>
    <source>
        <strain evidence="4 5">N2-46</strain>
    </source>
</reference>
<keyword evidence="4" id="KW-0645">Protease</keyword>
<evidence type="ECO:0000256" key="2">
    <source>
        <dbReference type="SAM" id="Phobius"/>
    </source>
</evidence>
<dbReference type="EMBL" id="JAGSHT010000021">
    <property type="protein sequence ID" value="MBZ2198692.1"/>
    <property type="molecule type" value="Genomic_DNA"/>
</dbReference>
<feature type="transmembrane region" description="Helical" evidence="2">
    <location>
        <begin position="245"/>
        <end position="272"/>
    </location>
</feature>
<keyword evidence="4" id="KW-0378">Hydrolase</keyword>
<organism evidence="4 5">
    <name type="scientific">Occultella gossypii</name>
    <dbReference type="NCBI Taxonomy" id="2800820"/>
    <lineage>
        <taxon>Bacteria</taxon>
        <taxon>Bacillati</taxon>
        <taxon>Actinomycetota</taxon>
        <taxon>Actinomycetes</taxon>
        <taxon>Micrococcales</taxon>
        <taxon>Ruaniaceae</taxon>
        <taxon>Occultella</taxon>
    </lineage>
</organism>
<dbReference type="InterPro" id="IPR003675">
    <property type="entry name" value="Rce1/LyrA-like_dom"/>
</dbReference>
<keyword evidence="2" id="KW-0812">Transmembrane</keyword>
<comment type="caution">
    <text evidence="4">The sequence shown here is derived from an EMBL/GenBank/DDBJ whole genome shotgun (WGS) entry which is preliminary data.</text>
</comment>
<feature type="transmembrane region" description="Helical" evidence="2">
    <location>
        <begin position="192"/>
        <end position="209"/>
    </location>
</feature>
<keyword evidence="2" id="KW-0472">Membrane</keyword>
<evidence type="ECO:0000256" key="1">
    <source>
        <dbReference type="SAM" id="MobiDB-lite"/>
    </source>
</evidence>
<dbReference type="RefSeq" id="WP_223409911.1">
    <property type="nucleotide sequence ID" value="NZ_JAGSHT010000021.1"/>
</dbReference>
<keyword evidence="5" id="KW-1185">Reference proteome</keyword>
<keyword evidence="4" id="KW-0482">Metalloprotease</keyword>
<feature type="transmembrane region" description="Helical" evidence="2">
    <location>
        <begin position="215"/>
        <end position="233"/>
    </location>
</feature>
<feature type="transmembrane region" description="Helical" evidence="2">
    <location>
        <begin position="30"/>
        <end position="50"/>
    </location>
</feature>
<keyword evidence="2" id="KW-1133">Transmembrane helix</keyword>
<accession>A0ABS7SEA7</accession>
<protein>
    <submittedName>
        <fullName evidence="4">CPBP family intramembrane metalloprotease</fullName>
    </submittedName>
</protein>
<evidence type="ECO:0000313" key="5">
    <source>
        <dbReference type="Proteomes" id="UP000826651"/>
    </source>
</evidence>
<feature type="transmembrane region" description="Helical" evidence="2">
    <location>
        <begin position="120"/>
        <end position="140"/>
    </location>
</feature>
<name>A0ABS7SEA7_9MICO</name>
<dbReference type="Proteomes" id="UP000826651">
    <property type="component" value="Unassembled WGS sequence"/>
</dbReference>
<feature type="region of interest" description="Disordered" evidence="1">
    <location>
        <begin position="1"/>
        <end position="20"/>
    </location>
</feature>
<evidence type="ECO:0000259" key="3">
    <source>
        <dbReference type="Pfam" id="PF02517"/>
    </source>
</evidence>
<gene>
    <name evidence="4" type="ORF">KCQ71_21270</name>
</gene>